<dbReference type="AlphaFoldDB" id="A0A1Y2L6A9"/>
<keyword evidence="2" id="KW-1185">Reference proteome</keyword>
<dbReference type="EMBL" id="JFKA01000001">
    <property type="protein sequence ID" value="OSQ41013.1"/>
    <property type="molecule type" value="Genomic_DNA"/>
</dbReference>
<evidence type="ECO:0000313" key="2">
    <source>
        <dbReference type="Proteomes" id="UP000193391"/>
    </source>
</evidence>
<organism evidence="1 2">
    <name type="scientific">Thalassospira mesophila</name>
    <dbReference type="NCBI Taxonomy" id="1293891"/>
    <lineage>
        <taxon>Bacteria</taxon>
        <taxon>Pseudomonadati</taxon>
        <taxon>Pseudomonadota</taxon>
        <taxon>Alphaproteobacteria</taxon>
        <taxon>Rhodospirillales</taxon>
        <taxon>Thalassospiraceae</taxon>
        <taxon>Thalassospira</taxon>
    </lineage>
</organism>
<reference evidence="1 2" key="1">
    <citation type="submission" date="2014-03" db="EMBL/GenBank/DDBJ databases">
        <title>The draft genome sequence of Thalassospira mesophila JCM 18969.</title>
        <authorList>
            <person name="Lai Q."/>
            <person name="Shao Z."/>
        </authorList>
    </citation>
    <scope>NUCLEOTIDE SEQUENCE [LARGE SCALE GENOMIC DNA]</scope>
    <source>
        <strain evidence="1 2">JCM 18969</strain>
    </source>
</reference>
<dbReference type="Proteomes" id="UP000193391">
    <property type="component" value="Unassembled WGS sequence"/>
</dbReference>
<dbReference type="STRING" id="1293891.TMES_03610"/>
<accession>A0A1Y2L6A9</accession>
<evidence type="ECO:0000313" key="1">
    <source>
        <dbReference type="EMBL" id="OSQ41013.1"/>
    </source>
</evidence>
<protein>
    <submittedName>
        <fullName evidence="1">Uncharacterized protein</fullName>
    </submittedName>
</protein>
<gene>
    <name evidence="1" type="ORF">TMES_03610</name>
</gene>
<name>A0A1Y2L6A9_9PROT</name>
<dbReference type="RefSeq" id="WP_085579876.1">
    <property type="nucleotide sequence ID" value="NZ_JFKA01000001.1"/>
</dbReference>
<sequence length="136" mass="15500">MAFWSTTKNNATQAKAQDIKWRASPRGDYYRLYMLDDLTPLKIDGVGGVYLVWHGGVKPGWLLAGNAADLGEVFRELMKDRDIRDYDGRGGVFISWSPIKSEFRDGVVHYLARSIKPVFECEFNSREDAIPVMLPR</sequence>
<comment type="caution">
    <text evidence="1">The sequence shown here is derived from an EMBL/GenBank/DDBJ whole genome shotgun (WGS) entry which is preliminary data.</text>
</comment>
<proteinExistence type="predicted"/>